<evidence type="ECO:0000313" key="10">
    <source>
        <dbReference type="EMBL" id="OSY34804.1"/>
    </source>
</evidence>
<comment type="caution">
    <text evidence="10">The sequence shown here is derived from an EMBL/GenBank/DDBJ whole genome shotgun (WGS) entry which is preliminary data.</text>
</comment>
<dbReference type="InterPro" id="IPR000515">
    <property type="entry name" value="MetI-like"/>
</dbReference>
<organism evidence="10 11">
    <name type="scientific">Pseudonocardia autotrophica</name>
    <name type="common">Amycolata autotrophica</name>
    <name type="synonym">Nocardia autotrophica</name>
    <dbReference type="NCBI Taxonomy" id="2074"/>
    <lineage>
        <taxon>Bacteria</taxon>
        <taxon>Bacillati</taxon>
        <taxon>Actinomycetota</taxon>
        <taxon>Actinomycetes</taxon>
        <taxon>Pseudonocardiales</taxon>
        <taxon>Pseudonocardiaceae</taxon>
        <taxon>Pseudonocardia</taxon>
    </lineage>
</organism>
<dbReference type="OrthoDB" id="147639at2"/>
<accession>A0A1Y2MHP6</accession>
<feature type="region of interest" description="Disordered" evidence="8">
    <location>
        <begin position="1"/>
        <end position="25"/>
    </location>
</feature>
<feature type="compositionally biased region" description="Pro residues" evidence="8">
    <location>
        <begin position="8"/>
        <end position="24"/>
    </location>
</feature>
<dbReference type="STRING" id="2074.BG845_06535"/>
<dbReference type="SUPFAM" id="SSF161098">
    <property type="entry name" value="MetI-like"/>
    <property type="match status" value="1"/>
</dbReference>
<dbReference type="Pfam" id="PF00528">
    <property type="entry name" value="BPD_transp_1"/>
    <property type="match status" value="1"/>
</dbReference>
<feature type="transmembrane region" description="Helical" evidence="7">
    <location>
        <begin position="131"/>
        <end position="153"/>
    </location>
</feature>
<feature type="domain" description="ABC transmembrane type-1" evidence="9">
    <location>
        <begin position="125"/>
        <end position="322"/>
    </location>
</feature>
<evidence type="ECO:0000256" key="8">
    <source>
        <dbReference type="SAM" id="MobiDB-lite"/>
    </source>
</evidence>
<comment type="similarity">
    <text evidence="7">Belongs to the binding-protein-dependent transport system permease family.</text>
</comment>
<keyword evidence="11" id="KW-1185">Reference proteome</keyword>
<dbReference type="GO" id="GO:0055085">
    <property type="term" value="P:transmembrane transport"/>
    <property type="evidence" value="ECO:0007669"/>
    <property type="project" value="InterPro"/>
</dbReference>
<dbReference type="PANTHER" id="PTHR43163:SF6">
    <property type="entry name" value="DIPEPTIDE TRANSPORT SYSTEM PERMEASE PROTEIN DPPB-RELATED"/>
    <property type="match status" value="1"/>
</dbReference>
<evidence type="ECO:0000256" key="4">
    <source>
        <dbReference type="ARBA" id="ARBA00022692"/>
    </source>
</evidence>
<proteinExistence type="inferred from homology"/>
<dbReference type="RefSeq" id="WP_085916581.1">
    <property type="nucleotide sequence ID" value="NZ_AP018920.1"/>
</dbReference>
<keyword evidence="2 7" id="KW-0813">Transport</keyword>
<sequence>MTAVLSPTGPPGPPAGAPPSPARPARPRWPLSARYVLSRLLNAVLAVWAVLTIVFFAMHMTGNPASLLLPIDASEEEIARLTAALGFADPLPEQYLRFLGQVLTGQFPASIRHGGDPVALVLERLPATLLLGTWGMIIGASLGLAAGAVATFGRNRRLRRVPISVLTALEAVPSFFLGIVLIAVFSIALSVLPLRGAGTPAHLVLPAVVIGLALAAPVARVFRTSLQESTGAEHVRLAEAKGIGRAQVVLRHIVVNALAPVLNVLGVQAGVVLGGAVVTEAVFGWPGVGQLATSAIDSRDFPVVLACVALIAFGFVLVNLLVDLAAAILDPRGGRR</sequence>
<dbReference type="EMBL" id="MIGB01000066">
    <property type="protein sequence ID" value="OSY34804.1"/>
    <property type="molecule type" value="Genomic_DNA"/>
</dbReference>
<dbReference type="Gene3D" id="1.10.3720.10">
    <property type="entry name" value="MetI-like"/>
    <property type="match status" value="1"/>
</dbReference>
<name>A0A1Y2MHP6_PSEAH</name>
<feature type="transmembrane region" description="Helical" evidence="7">
    <location>
        <begin position="261"/>
        <end position="283"/>
    </location>
</feature>
<gene>
    <name evidence="10" type="primary">gsiC_10</name>
    <name evidence="10" type="ORF">BG845_06535</name>
</gene>
<comment type="subcellular location">
    <subcellularLocation>
        <location evidence="1 7">Cell membrane</location>
        <topology evidence="1 7">Multi-pass membrane protein</topology>
    </subcellularLocation>
</comment>
<dbReference type="CDD" id="cd06261">
    <property type="entry name" value="TM_PBP2"/>
    <property type="match status" value="1"/>
</dbReference>
<dbReference type="Pfam" id="PF19300">
    <property type="entry name" value="BPD_transp_1_N"/>
    <property type="match status" value="1"/>
</dbReference>
<dbReference type="PROSITE" id="PS50928">
    <property type="entry name" value="ABC_TM1"/>
    <property type="match status" value="1"/>
</dbReference>
<dbReference type="Proteomes" id="UP000194360">
    <property type="component" value="Unassembled WGS sequence"/>
</dbReference>
<evidence type="ECO:0000256" key="2">
    <source>
        <dbReference type="ARBA" id="ARBA00022448"/>
    </source>
</evidence>
<dbReference type="InterPro" id="IPR035906">
    <property type="entry name" value="MetI-like_sf"/>
</dbReference>
<dbReference type="PANTHER" id="PTHR43163">
    <property type="entry name" value="DIPEPTIDE TRANSPORT SYSTEM PERMEASE PROTEIN DPPB-RELATED"/>
    <property type="match status" value="1"/>
</dbReference>
<protein>
    <submittedName>
        <fullName evidence="10">Glutathione transport system permease protein GsiC</fullName>
    </submittedName>
</protein>
<keyword evidence="6 7" id="KW-0472">Membrane</keyword>
<keyword evidence="3" id="KW-1003">Cell membrane</keyword>
<evidence type="ECO:0000256" key="1">
    <source>
        <dbReference type="ARBA" id="ARBA00004651"/>
    </source>
</evidence>
<feature type="transmembrane region" description="Helical" evidence="7">
    <location>
        <begin position="203"/>
        <end position="222"/>
    </location>
</feature>
<evidence type="ECO:0000256" key="3">
    <source>
        <dbReference type="ARBA" id="ARBA00022475"/>
    </source>
</evidence>
<feature type="transmembrane region" description="Helical" evidence="7">
    <location>
        <begin position="303"/>
        <end position="329"/>
    </location>
</feature>
<feature type="transmembrane region" description="Helical" evidence="7">
    <location>
        <begin position="165"/>
        <end position="191"/>
    </location>
</feature>
<dbReference type="AlphaFoldDB" id="A0A1Y2MHP6"/>
<dbReference type="InterPro" id="IPR045621">
    <property type="entry name" value="BPD_transp_1_N"/>
</dbReference>
<evidence type="ECO:0000256" key="6">
    <source>
        <dbReference type="ARBA" id="ARBA00023136"/>
    </source>
</evidence>
<evidence type="ECO:0000313" key="11">
    <source>
        <dbReference type="Proteomes" id="UP000194360"/>
    </source>
</evidence>
<evidence type="ECO:0000256" key="5">
    <source>
        <dbReference type="ARBA" id="ARBA00022989"/>
    </source>
</evidence>
<evidence type="ECO:0000259" key="9">
    <source>
        <dbReference type="PROSITE" id="PS50928"/>
    </source>
</evidence>
<keyword evidence="5 7" id="KW-1133">Transmembrane helix</keyword>
<dbReference type="GO" id="GO:0005886">
    <property type="term" value="C:plasma membrane"/>
    <property type="evidence" value="ECO:0007669"/>
    <property type="project" value="UniProtKB-SubCell"/>
</dbReference>
<keyword evidence="4 7" id="KW-0812">Transmembrane</keyword>
<feature type="transmembrane region" description="Helical" evidence="7">
    <location>
        <begin position="36"/>
        <end position="58"/>
    </location>
</feature>
<evidence type="ECO:0000256" key="7">
    <source>
        <dbReference type="RuleBase" id="RU363032"/>
    </source>
</evidence>
<reference evidence="10 11" key="1">
    <citation type="submission" date="2016-09" db="EMBL/GenBank/DDBJ databases">
        <title>Pseudonocardia autotrophica DSM535, a candidate organism with high potential of specific P450 cytochromes.</title>
        <authorList>
            <person name="Grumaz C."/>
            <person name="Vainshtein Y."/>
            <person name="Kirstahler P."/>
            <person name="Sohn K."/>
        </authorList>
    </citation>
    <scope>NUCLEOTIDE SEQUENCE [LARGE SCALE GENOMIC DNA]</scope>
    <source>
        <strain evidence="10 11">DSM 535</strain>
    </source>
</reference>